<proteinExistence type="predicted"/>
<organism evidence="2">
    <name type="scientific">Rhodotorula toruloides</name>
    <name type="common">Yeast</name>
    <name type="synonym">Rhodosporidium toruloides</name>
    <dbReference type="NCBI Taxonomy" id="5286"/>
    <lineage>
        <taxon>Eukaryota</taxon>
        <taxon>Fungi</taxon>
        <taxon>Dikarya</taxon>
        <taxon>Basidiomycota</taxon>
        <taxon>Pucciniomycotina</taxon>
        <taxon>Microbotryomycetes</taxon>
        <taxon>Sporidiobolales</taxon>
        <taxon>Sporidiobolaceae</taxon>
        <taxon>Rhodotorula</taxon>
    </lineage>
</organism>
<evidence type="ECO:0000313" key="2">
    <source>
        <dbReference type="EMBL" id="CDR39583.1"/>
    </source>
</evidence>
<dbReference type="EMBL" id="LK052939">
    <property type="protein sequence ID" value="CDR39583.1"/>
    <property type="molecule type" value="Genomic_DNA"/>
</dbReference>
<feature type="region of interest" description="Disordered" evidence="1">
    <location>
        <begin position="1"/>
        <end position="101"/>
    </location>
</feature>
<sequence>MRIDGGARSGWDGGRQCFKSGLSSPSSLSLLHLTRSFPQPPPLSSPRQPPPPTPPYSSSALLFSLELPRPAPSPSDSSSSASLPRQRRPRRPASRTWASTAAEVSSGRAGWTLSSRRSGGRVDLSTTFAFATPTPLRCYGTAKLLHLRRRPLTLSASRWPGRSSLRVAAMRSATTCR</sequence>
<reference evidence="2" key="1">
    <citation type="journal article" date="2014" name="Genome Announc.">
        <title>Draft genome sequence of Rhodosporidium toruloides CECT1137, an oleaginous yeast of biotechnological interest.</title>
        <authorList>
            <person name="Morin N."/>
            <person name="Calcas X."/>
            <person name="Devillers H."/>
            <person name="Durrens P."/>
            <person name="Sherman D.J."/>
            <person name="Nicaud J.-M."/>
            <person name="Neuveglise C."/>
        </authorList>
    </citation>
    <scope>NUCLEOTIDE SEQUENCE</scope>
    <source>
        <strain evidence="2">CECT1137</strain>
    </source>
</reference>
<gene>
    <name evidence="2" type="ORF">RHTO0S_04e06722g</name>
</gene>
<evidence type="ECO:0000256" key="1">
    <source>
        <dbReference type="SAM" id="MobiDB-lite"/>
    </source>
</evidence>
<accession>A0A061APP5</accession>
<feature type="compositionally biased region" description="Pro residues" evidence="1">
    <location>
        <begin position="38"/>
        <end position="55"/>
    </location>
</feature>
<protein>
    <submittedName>
        <fullName evidence="2">RHTO0S04e06722g1_1</fullName>
    </submittedName>
</protein>
<dbReference type="AlphaFoldDB" id="A0A061APP5"/>
<feature type="compositionally biased region" description="Low complexity" evidence="1">
    <location>
        <begin position="74"/>
        <end position="84"/>
    </location>
</feature>
<name>A0A061APP5_RHOTO</name>
<feature type="compositionally biased region" description="Low complexity" evidence="1">
    <location>
        <begin position="20"/>
        <end position="37"/>
    </location>
</feature>